<reference evidence="4" key="1">
    <citation type="submission" date="2023-03" db="EMBL/GenBank/DDBJ databases">
        <title>Complete genome of Cladonia borealis.</title>
        <authorList>
            <person name="Park H."/>
        </authorList>
    </citation>
    <scope>NUCLEOTIDE SEQUENCE</scope>
    <source>
        <strain evidence="4">ANT050790</strain>
    </source>
</reference>
<keyword evidence="5" id="KW-1185">Reference proteome</keyword>
<dbReference type="GO" id="GO:0000976">
    <property type="term" value="F:transcription cis-regulatory region binding"/>
    <property type="evidence" value="ECO:0007669"/>
    <property type="project" value="InterPro"/>
</dbReference>
<evidence type="ECO:0000256" key="2">
    <source>
        <dbReference type="ARBA" id="ARBA00023242"/>
    </source>
</evidence>
<dbReference type="GO" id="GO:0090575">
    <property type="term" value="C:RNA polymerase II transcription regulator complex"/>
    <property type="evidence" value="ECO:0007669"/>
    <property type="project" value="TreeGrafter"/>
</dbReference>
<accession>A0AA39QXI4</accession>
<dbReference type="AlphaFoldDB" id="A0AA39QXI4"/>
<dbReference type="InterPro" id="IPR050936">
    <property type="entry name" value="AP-1-like"/>
</dbReference>
<comment type="subcellular location">
    <subcellularLocation>
        <location evidence="1">Nucleus</location>
    </subcellularLocation>
</comment>
<name>A0AA39QXI4_9LECA</name>
<dbReference type="Proteomes" id="UP001166286">
    <property type="component" value="Unassembled WGS sequence"/>
</dbReference>
<organism evidence="4 5">
    <name type="scientific">Cladonia borealis</name>
    <dbReference type="NCBI Taxonomy" id="184061"/>
    <lineage>
        <taxon>Eukaryota</taxon>
        <taxon>Fungi</taxon>
        <taxon>Dikarya</taxon>
        <taxon>Ascomycota</taxon>
        <taxon>Pezizomycotina</taxon>
        <taxon>Lecanoromycetes</taxon>
        <taxon>OSLEUM clade</taxon>
        <taxon>Lecanoromycetidae</taxon>
        <taxon>Lecanorales</taxon>
        <taxon>Lecanorineae</taxon>
        <taxon>Cladoniaceae</taxon>
        <taxon>Cladonia</taxon>
    </lineage>
</organism>
<dbReference type="GO" id="GO:0001228">
    <property type="term" value="F:DNA-binding transcription activator activity, RNA polymerase II-specific"/>
    <property type="evidence" value="ECO:0007669"/>
    <property type="project" value="TreeGrafter"/>
</dbReference>
<sequence>MAQFSQRPYDLPLQGIQSQISLPPSPPHVNASKDNLHSQMLPSNAARGSDDSKRSKGLSLTSLLGRKNSSEKTTKSTAGDKPKKRGPKPDSKPAVNRRQELNRQAQRTHRERKELYTKGLENQIVELKISLKTVEAESNKYQQENRILKELLRVNGIPFIPTPATIDDLPLRNNGLITNQTYDSNWTSPDFNGMDSTSPATTAMSVNNDSLSVAQTPTYNSPTNSSGHVNKASNSIYTSASTTPIDPSTQAITMVNGHGIGNTNPAANLALVSASSTYNDSASQNHVKALGNQIGGGPNYPQRFTTYGAPGINHDQVGVEFVYALEESCKDHAAFMMKRAVDTSSTELSGHALMMTCPSRDEIMASFENPEAHFPLKMPDMPASELNRMMMMSANMDLGGEVTPVMALKLIRADERYDLMSLTELNELKDQLKAKSRCYGFGAVLEEYEVRDVIDQIMGDRVKQLQEERSNRVVENIQLKELALQNNAQNHNTNHNYNTDLNYNAASNYNSTQSYDSGQDFNTGPGFIPTQNFVATQTFDSTQNFGLAQNFGAGQNFAPGQSYECQQFNTVQQFNPGQHHHVGQNYAGAYL</sequence>
<evidence type="ECO:0000313" key="5">
    <source>
        <dbReference type="Proteomes" id="UP001166286"/>
    </source>
</evidence>
<keyword evidence="2" id="KW-0539">Nucleus</keyword>
<evidence type="ECO:0000256" key="3">
    <source>
        <dbReference type="SAM" id="MobiDB-lite"/>
    </source>
</evidence>
<comment type="caution">
    <text evidence="4">The sequence shown here is derived from an EMBL/GenBank/DDBJ whole genome shotgun (WGS) entry which is preliminary data.</text>
</comment>
<dbReference type="Gene3D" id="1.20.5.170">
    <property type="match status" value="1"/>
</dbReference>
<proteinExistence type="predicted"/>
<protein>
    <recommendedName>
        <fullName evidence="6">BZIP domain-containing protein</fullName>
    </recommendedName>
</protein>
<dbReference type="PANTHER" id="PTHR40621">
    <property type="entry name" value="TRANSCRIPTION FACTOR KAPC-RELATED"/>
    <property type="match status" value="1"/>
</dbReference>
<dbReference type="PANTHER" id="PTHR40621:SF6">
    <property type="entry name" value="AP-1-LIKE TRANSCRIPTION FACTOR YAP1-RELATED"/>
    <property type="match status" value="1"/>
</dbReference>
<dbReference type="InterPro" id="IPR046347">
    <property type="entry name" value="bZIP_sf"/>
</dbReference>
<evidence type="ECO:0008006" key="6">
    <source>
        <dbReference type="Google" id="ProtNLM"/>
    </source>
</evidence>
<feature type="region of interest" description="Disordered" evidence="3">
    <location>
        <begin position="1"/>
        <end position="115"/>
    </location>
</feature>
<gene>
    <name evidence="4" type="ORF">JMJ35_006567</name>
</gene>
<dbReference type="EMBL" id="JAFEKC020000014">
    <property type="protein sequence ID" value="KAK0511015.1"/>
    <property type="molecule type" value="Genomic_DNA"/>
</dbReference>
<evidence type="ECO:0000256" key="1">
    <source>
        <dbReference type="ARBA" id="ARBA00004123"/>
    </source>
</evidence>
<dbReference type="CDD" id="cd14688">
    <property type="entry name" value="bZIP_YAP"/>
    <property type="match status" value="1"/>
</dbReference>
<evidence type="ECO:0000313" key="4">
    <source>
        <dbReference type="EMBL" id="KAK0511015.1"/>
    </source>
</evidence>
<dbReference type="SUPFAM" id="SSF57959">
    <property type="entry name" value="Leucine zipper domain"/>
    <property type="match status" value="1"/>
</dbReference>
<feature type="compositionally biased region" description="Basic and acidic residues" evidence="3">
    <location>
        <begin position="68"/>
        <end position="101"/>
    </location>
</feature>